<protein>
    <submittedName>
        <fullName evidence="1">Uncharacterized protein</fullName>
    </submittedName>
</protein>
<accession>A0AAE8NL71</accession>
<dbReference type="RefSeq" id="WP_146774288.1">
    <property type="nucleotide sequence ID" value="NZ_CADEUP010000001.1"/>
</dbReference>
<reference evidence="1 2" key="1">
    <citation type="submission" date="2018-06" db="EMBL/GenBank/DDBJ databases">
        <authorList>
            <consortium name="Pathogen Informatics"/>
            <person name="Doyle S."/>
        </authorList>
    </citation>
    <scope>NUCLEOTIDE SEQUENCE [LARGE SCALE GENOMIC DNA]</scope>
    <source>
        <strain evidence="1 2">NCTC10661</strain>
    </source>
</reference>
<name>A0AAE8NL71_BURCE</name>
<proteinExistence type="predicted"/>
<dbReference type="AlphaFoldDB" id="A0AAE8NL71"/>
<gene>
    <name evidence="1" type="ORF">NCTC10661_06488</name>
</gene>
<evidence type="ECO:0000313" key="2">
    <source>
        <dbReference type="Proteomes" id="UP000250416"/>
    </source>
</evidence>
<evidence type="ECO:0000313" key="1">
    <source>
        <dbReference type="EMBL" id="SQA59089.1"/>
    </source>
</evidence>
<sequence>MRHDSTTSGIGKVQQARPLERRVVDLSSMMDNQVRYMRALFIAIKATAGESSKVAVDLAALGQFVAENTEDLFDAGCADVLSVSREVH</sequence>
<dbReference type="EMBL" id="UARD01000054">
    <property type="protein sequence ID" value="SQA59089.1"/>
    <property type="molecule type" value="Genomic_DNA"/>
</dbReference>
<comment type="caution">
    <text evidence="1">The sequence shown here is derived from an EMBL/GenBank/DDBJ whole genome shotgun (WGS) entry which is preliminary data.</text>
</comment>
<organism evidence="1 2">
    <name type="scientific">Burkholderia cepacia</name>
    <name type="common">Pseudomonas cepacia</name>
    <dbReference type="NCBI Taxonomy" id="292"/>
    <lineage>
        <taxon>Bacteria</taxon>
        <taxon>Pseudomonadati</taxon>
        <taxon>Pseudomonadota</taxon>
        <taxon>Betaproteobacteria</taxon>
        <taxon>Burkholderiales</taxon>
        <taxon>Burkholderiaceae</taxon>
        <taxon>Burkholderia</taxon>
        <taxon>Burkholderia cepacia complex</taxon>
    </lineage>
</organism>
<dbReference type="Proteomes" id="UP000250416">
    <property type="component" value="Unassembled WGS sequence"/>
</dbReference>